<sequence>MKYLLLFSCLVGASLARNLPSFVEVCRPKHVDVNKCIQRNVDYLKGKFDEGIPELLIPSFKPFIIPNAFFQLGSNLQMEVKNLKLYLPQSFSLPEMRADLKNIKFYMKLHFPLMHMLTDYNLNGKLLIINLNSTGSGTINITDMVADVVANGKLHKKKGKDYITITDIDIKPKIKSLDLNLNLFPNNAELHDTVRKLYRDNEEVLKEDFIPVVVKIVKDIIMNLVNNFFDNFSFDTLFPDD</sequence>
<dbReference type="SMART" id="SM00700">
    <property type="entry name" value="JHBP"/>
    <property type="match status" value="1"/>
</dbReference>
<dbReference type="OrthoDB" id="7419171at2759"/>
<gene>
    <name evidence="2" type="ORF">PHYEVI_LOCUS9211</name>
</gene>
<dbReference type="Pfam" id="PF06585">
    <property type="entry name" value="JHBP"/>
    <property type="match status" value="1"/>
</dbReference>
<keyword evidence="1" id="KW-0732">Signal</keyword>
<evidence type="ECO:0000256" key="1">
    <source>
        <dbReference type="SAM" id="SignalP"/>
    </source>
</evidence>
<dbReference type="PANTHER" id="PTHR11008">
    <property type="entry name" value="PROTEIN TAKEOUT-LIKE PROTEIN"/>
    <property type="match status" value="1"/>
</dbReference>
<evidence type="ECO:0000313" key="2">
    <source>
        <dbReference type="EMBL" id="CAG9862907.1"/>
    </source>
</evidence>
<name>A0A9N9TY51_PHYSR</name>
<dbReference type="PANTHER" id="PTHR11008:SF14">
    <property type="entry name" value="CIRCADIAN CLOCK-CONTROLLED PROTEIN-LIKE PROTEIN"/>
    <property type="match status" value="1"/>
</dbReference>
<proteinExistence type="predicted"/>
<accession>A0A9N9TY51</accession>
<dbReference type="EMBL" id="OU900099">
    <property type="protein sequence ID" value="CAG9862907.1"/>
    <property type="molecule type" value="Genomic_DNA"/>
</dbReference>
<dbReference type="AlphaFoldDB" id="A0A9N9TY51"/>
<dbReference type="GO" id="GO:0005615">
    <property type="term" value="C:extracellular space"/>
    <property type="evidence" value="ECO:0007669"/>
    <property type="project" value="TreeGrafter"/>
</dbReference>
<reference evidence="2" key="1">
    <citation type="submission" date="2022-01" db="EMBL/GenBank/DDBJ databases">
        <authorList>
            <person name="King R."/>
        </authorList>
    </citation>
    <scope>NUCLEOTIDE SEQUENCE</scope>
</reference>
<protein>
    <submittedName>
        <fullName evidence="2">Uncharacterized protein</fullName>
    </submittedName>
</protein>
<keyword evidence="3" id="KW-1185">Reference proteome</keyword>
<feature type="signal peptide" evidence="1">
    <location>
        <begin position="1"/>
        <end position="16"/>
    </location>
</feature>
<dbReference type="InterPro" id="IPR038606">
    <property type="entry name" value="To_sf"/>
</dbReference>
<dbReference type="InterPro" id="IPR010562">
    <property type="entry name" value="Haemolymph_juvenile_hormone-bd"/>
</dbReference>
<evidence type="ECO:0000313" key="3">
    <source>
        <dbReference type="Proteomes" id="UP001153712"/>
    </source>
</evidence>
<dbReference type="Proteomes" id="UP001153712">
    <property type="component" value="Chromosome 6"/>
</dbReference>
<feature type="chain" id="PRO_5040485767" evidence="1">
    <location>
        <begin position="17"/>
        <end position="241"/>
    </location>
</feature>
<organism evidence="2 3">
    <name type="scientific">Phyllotreta striolata</name>
    <name type="common">Striped flea beetle</name>
    <name type="synonym">Crioceris striolata</name>
    <dbReference type="NCBI Taxonomy" id="444603"/>
    <lineage>
        <taxon>Eukaryota</taxon>
        <taxon>Metazoa</taxon>
        <taxon>Ecdysozoa</taxon>
        <taxon>Arthropoda</taxon>
        <taxon>Hexapoda</taxon>
        <taxon>Insecta</taxon>
        <taxon>Pterygota</taxon>
        <taxon>Neoptera</taxon>
        <taxon>Endopterygota</taxon>
        <taxon>Coleoptera</taxon>
        <taxon>Polyphaga</taxon>
        <taxon>Cucujiformia</taxon>
        <taxon>Chrysomeloidea</taxon>
        <taxon>Chrysomelidae</taxon>
        <taxon>Galerucinae</taxon>
        <taxon>Alticini</taxon>
        <taxon>Phyllotreta</taxon>
    </lineage>
</organism>
<dbReference type="Gene3D" id="3.15.10.30">
    <property type="entry name" value="Haemolymph juvenile hormone binding protein"/>
    <property type="match status" value="1"/>
</dbReference>